<dbReference type="EMBL" id="BGPR01260592">
    <property type="protein sequence ID" value="GBM70252.1"/>
    <property type="molecule type" value="Genomic_DNA"/>
</dbReference>
<proteinExistence type="predicted"/>
<dbReference type="AlphaFoldDB" id="A0A4Y2HYE8"/>
<comment type="caution">
    <text evidence="1">The sequence shown here is derived from an EMBL/GenBank/DDBJ whole genome shotgun (WGS) entry which is preliminary data.</text>
</comment>
<evidence type="ECO:0000313" key="1">
    <source>
        <dbReference type="EMBL" id="GBM70252.1"/>
    </source>
</evidence>
<evidence type="ECO:0000313" key="2">
    <source>
        <dbReference type="Proteomes" id="UP000499080"/>
    </source>
</evidence>
<gene>
    <name evidence="1" type="ORF">AVEN_113519_1</name>
</gene>
<organism evidence="1 2">
    <name type="scientific">Araneus ventricosus</name>
    <name type="common">Orbweaver spider</name>
    <name type="synonym">Epeira ventricosa</name>
    <dbReference type="NCBI Taxonomy" id="182803"/>
    <lineage>
        <taxon>Eukaryota</taxon>
        <taxon>Metazoa</taxon>
        <taxon>Ecdysozoa</taxon>
        <taxon>Arthropoda</taxon>
        <taxon>Chelicerata</taxon>
        <taxon>Arachnida</taxon>
        <taxon>Araneae</taxon>
        <taxon>Araneomorphae</taxon>
        <taxon>Entelegynae</taxon>
        <taxon>Araneoidea</taxon>
        <taxon>Araneidae</taxon>
        <taxon>Araneus</taxon>
    </lineage>
</organism>
<sequence length="113" mass="13061">MEDKQTNNDENSKDVDVSDAEECVFSLHKSLTELEENIGVTEEDIWFEITDEMENYDKEDDDDIDPSQYLLTSQESLQSVQSLLAFFSSLSYTNEDHFRALDSMQTLLVDFTV</sequence>
<dbReference type="Proteomes" id="UP000499080">
    <property type="component" value="Unassembled WGS sequence"/>
</dbReference>
<name>A0A4Y2HYE8_ARAVE</name>
<reference evidence="1 2" key="1">
    <citation type="journal article" date="2019" name="Sci. Rep.">
        <title>Orb-weaving spider Araneus ventricosus genome elucidates the spidroin gene catalogue.</title>
        <authorList>
            <person name="Kono N."/>
            <person name="Nakamura H."/>
            <person name="Ohtoshi R."/>
            <person name="Moran D.A.P."/>
            <person name="Shinohara A."/>
            <person name="Yoshida Y."/>
            <person name="Fujiwara M."/>
            <person name="Mori M."/>
            <person name="Tomita M."/>
            <person name="Arakawa K."/>
        </authorList>
    </citation>
    <scope>NUCLEOTIDE SEQUENCE [LARGE SCALE GENOMIC DNA]</scope>
</reference>
<protein>
    <submittedName>
        <fullName evidence="1">Uncharacterized protein</fullName>
    </submittedName>
</protein>
<accession>A0A4Y2HYE8</accession>
<keyword evidence="2" id="KW-1185">Reference proteome</keyword>